<dbReference type="Proteomes" id="UP000279962">
    <property type="component" value="Chromosome"/>
</dbReference>
<protein>
    <submittedName>
        <fullName evidence="1">Uncharacterized protein</fullName>
    </submittedName>
</protein>
<reference evidence="1 2" key="1">
    <citation type="submission" date="2018-10" db="EMBL/GenBank/DDBJ databases">
        <title>The complete genome of Acinetobacter wuhouensis strain WCHAW010062.</title>
        <authorList>
            <person name="Hu Y."/>
            <person name="Long H."/>
            <person name="Feng Y."/>
            <person name="Zong Z."/>
        </authorList>
    </citation>
    <scope>NUCLEOTIDE SEQUENCE [LARGE SCALE GENOMIC DNA]</scope>
    <source>
        <strain evidence="1 2">WCHAW010062</strain>
    </source>
</reference>
<gene>
    <name evidence="1" type="ORF">CDG68_08205</name>
</gene>
<dbReference type="AlphaFoldDB" id="A0A3G2T0E1"/>
<sequence length="72" mass="8435">MDKTKALIGRLRKNELRQSLDPEVELLCMLSPLQVIYCPKKLQAQQYLNSLTLLNSIRVGIHERHSKNDMWD</sequence>
<evidence type="ECO:0000313" key="1">
    <source>
        <dbReference type="EMBL" id="AYO53619.1"/>
    </source>
</evidence>
<proteinExistence type="predicted"/>
<evidence type="ECO:0000313" key="2">
    <source>
        <dbReference type="Proteomes" id="UP000279962"/>
    </source>
</evidence>
<accession>A0A3G2T0E1</accession>
<organism evidence="1 2">
    <name type="scientific">Acinetobacter wuhouensis</name>
    <dbReference type="NCBI Taxonomy" id="1879050"/>
    <lineage>
        <taxon>Bacteria</taxon>
        <taxon>Pseudomonadati</taxon>
        <taxon>Pseudomonadota</taxon>
        <taxon>Gammaproteobacteria</taxon>
        <taxon>Moraxellales</taxon>
        <taxon>Moraxellaceae</taxon>
        <taxon>Acinetobacter</taxon>
    </lineage>
</organism>
<dbReference type="EMBL" id="CP033133">
    <property type="protein sequence ID" value="AYO53619.1"/>
    <property type="molecule type" value="Genomic_DNA"/>
</dbReference>
<name>A0A3G2T0E1_9GAMM</name>